<evidence type="ECO:0000256" key="5">
    <source>
        <dbReference type="ARBA" id="ARBA00022692"/>
    </source>
</evidence>
<dbReference type="InterPro" id="IPR003660">
    <property type="entry name" value="HAMP_dom"/>
</dbReference>
<dbReference type="SMART" id="SM00304">
    <property type="entry name" value="HAMP"/>
    <property type="match status" value="1"/>
</dbReference>
<keyword evidence="5" id="KW-0812">Transmembrane</keyword>
<dbReference type="Proteomes" id="UP001312865">
    <property type="component" value="Unassembled WGS sequence"/>
</dbReference>
<evidence type="ECO:0000256" key="4">
    <source>
        <dbReference type="ARBA" id="ARBA00022500"/>
    </source>
</evidence>
<dbReference type="SUPFAM" id="SSF103190">
    <property type="entry name" value="Sensory domain-like"/>
    <property type="match status" value="1"/>
</dbReference>
<dbReference type="InterPro" id="IPR033479">
    <property type="entry name" value="dCache_1"/>
</dbReference>
<evidence type="ECO:0000313" key="14">
    <source>
        <dbReference type="Proteomes" id="UP001312865"/>
    </source>
</evidence>
<feature type="domain" description="Methyl-accepting transducer" evidence="11">
    <location>
        <begin position="382"/>
        <end position="632"/>
    </location>
</feature>
<dbReference type="CDD" id="cd12912">
    <property type="entry name" value="PDC2_MCP_like"/>
    <property type="match status" value="1"/>
</dbReference>
<dbReference type="PROSITE" id="PS50111">
    <property type="entry name" value="CHEMOTAXIS_TRANSDUC_2"/>
    <property type="match status" value="1"/>
</dbReference>
<comment type="subcellular location">
    <subcellularLocation>
        <location evidence="1">Cell membrane</location>
        <topology evidence="1">Multi-pass membrane protein</topology>
    </subcellularLocation>
</comment>
<evidence type="ECO:0000313" key="13">
    <source>
        <dbReference type="EMBL" id="MEI5905964.1"/>
    </source>
</evidence>
<keyword evidence="14" id="KW-1185">Reference proteome</keyword>
<comment type="similarity">
    <text evidence="9">Belongs to the methyl-accepting chemotaxis (MCP) protein family.</text>
</comment>
<reference evidence="13 14" key="1">
    <citation type="journal article" date="2018" name="J. Microbiol.">
        <title>Bacillus spongiae sp. nov., isolated from sponge of Jeju Island.</title>
        <authorList>
            <person name="Lee G.E."/>
            <person name="Im W.T."/>
            <person name="Park J.S."/>
        </authorList>
    </citation>
    <scope>NUCLEOTIDE SEQUENCE [LARGE SCALE GENOMIC DNA]</scope>
    <source>
        <strain evidence="13 14">135PIL107-10</strain>
    </source>
</reference>
<evidence type="ECO:0000256" key="3">
    <source>
        <dbReference type="ARBA" id="ARBA00022481"/>
    </source>
</evidence>
<dbReference type="Gene3D" id="1.10.8.500">
    <property type="entry name" value="HAMP domain in histidine kinase"/>
    <property type="match status" value="1"/>
</dbReference>
<name>A0ABU8H9H3_9BACI</name>
<dbReference type="EMBL" id="JBBAXC010000002">
    <property type="protein sequence ID" value="MEI5905964.1"/>
    <property type="molecule type" value="Genomic_DNA"/>
</dbReference>
<keyword evidence="7" id="KW-0472">Membrane</keyword>
<evidence type="ECO:0000256" key="1">
    <source>
        <dbReference type="ARBA" id="ARBA00004651"/>
    </source>
</evidence>
<proteinExistence type="inferred from homology"/>
<keyword evidence="2" id="KW-1003">Cell membrane</keyword>
<dbReference type="PROSITE" id="PS50885">
    <property type="entry name" value="HAMP"/>
    <property type="match status" value="1"/>
</dbReference>
<keyword evidence="4" id="KW-0145">Chemotaxis</keyword>
<evidence type="ECO:0000256" key="2">
    <source>
        <dbReference type="ARBA" id="ARBA00022475"/>
    </source>
</evidence>
<dbReference type="PANTHER" id="PTHR32089">
    <property type="entry name" value="METHYL-ACCEPTING CHEMOTAXIS PROTEIN MCPB"/>
    <property type="match status" value="1"/>
</dbReference>
<accession>A0ABU8H9H3</accession>
<dbReference type="Gene3D" id="1.10.287.950">
    <property type="entry name" value="Methyl-accepting chemotaxis protein"/>
    <property type="match status" value="1"/>
</dbReference>
<dbReference type="Gene3D" id="3.30.450.20">
    <property type="entry name" value="PAS domain"/>
    <property type="match status" value="2"/>
</dbReference>
<evidence type="ECO:0000259" key="11">
    <source>
        <dbReference type="PROSITE" id="PS50111"/>
    </source>
</evidence>
<dbReference type="InterPro" id="IPR004089">
    <property type="entry name" value="MCPsignal_dom"/>
</dbReference>
<sequence>MFKKIQTKIMLTVSVFIAIILIAVSSITYFQTKQEILSSVDQISKEQVEDVKSRMDLYLSFYGKAVEQYSQDNRILSYLQKLKSNEKESLEKYWPSVANDFEHFTKLNQNVAVIYVGAETKQFQTTPLIDLPDDFDPTERPWYAAALDSPEKAVWTEPYQDASTGEYVVTVVKPVVDPISSEVLGVVGLDLNLAGLTEMINSLKIGYEGYAFLLDKEGIALVHPEEQGNSLSEKAYIETINSSQSGDTSFKEKNTDHDMYYHTLDQTGWKVGVVYETNKLLSNAENLRNLTLIIATISVIASLVLTYLLSRSIAKPITQLNKQVQEVAMGDLTINTEAKSKDEIGQLTYHFNEMVQNMRNLISAVHHSIGNVNDSANNLTAVAEETIASSEEVAKAIGEVAIGATQQAQDSEVANDRTLSLSNQFEIINHKVLEMENLSKQAETTNQNGLAQMNNLRDRTKESSEVVTKVGGVIDNLATQVKEIEQVIHSITEISEQTNLLALNASIEAARAGESGRGFAVVAEEVRKLAEQSAFAAQQVKTTISTIDNETKIVVKEMEQTVAISQLQNETVNHTESAFTEISQTMKAIVSSIEQITKEVESTNVMKDDVVASIQNITSVSEETAAATEEVSASTDEQVRALSTVTQSAIELNESSSKLSEMIKHFKI</sequence>
<evidence type="ECO:0000256" key="7">
    <source>
        <dbReference type="ARBA" id="ARBA00023136"/>
    </source>
</evidence>
<feature type="domain" description="HAMP" evidence="12">
    <location>
        <begin position="311"/>
        <end position="363"/>
    </location>
</feature>
<keyword evidence="3" id="KW-0488">Methylation</keyword>
<dbReference type="PANTHER" id="PTHR32089:SF114">
    <property type="entry name" value="METHYL-ACCEPTING CHEMOTAXIS PROTEIN MCPB"/>
    <property type="match status" value="1"/>
</dbReference>
<dbReference type="Pfam" id="PF00672">
    <property type="entry name" value="HAMP"/>
    <property type="match status" value="1"/>
</dbReference>
<evidence type="ECO:0000256" key="8">
    <source>
        <dbReference type="ARBA" id="ARBA00023224"/>
    </source>
</evidence>
<evidence type="ECO:0000256" key="10">
    <source>
        <dbReference type="PROSITE-ProRule" id="PRU00284"/>
    </source>
</evidence>
<dbReference type="InterPro" id="IPR029151">
    <property type="entry name" value="Sensor-like_sf"/>
</dbReference>
<dbReference type="CDD" id="cd06225">
    <property type="entry name" value="HAMP"/>
    <property type="match status" value="1"/>
</dbReference>
<evidence type="ECO:0000256" key="6">
    <source>
        <dbReference type="ARBA" id="ARBA00022989"/>
    </source>
</evidence>
<evidence type="ECO:0000256" key="9">
    <source>
        <dbReference type="ARBA" id="ARBA00029447"/>
    </source>
</evidence>
<evidence type="ECO:0000259" key="12">
    <source>
        <dbReference type="PROSITE" id="PS50885"/>
    </source>
</evidence>
<dbReference type="Pfam" id="PF00015">
    <property type="entry name" value="MCPsignal"/>
    <property type="match status" value="1"/>
</dbReference>
<organism evidence="13 14">
    <name type="scientific">Bacillus spongiae</name>
    <dbReference type="NCBI Taxonomy" id="2683610"/>
    <lineage>
        <taxon>Bacteria</taxon>
        <taxon>Bacillati</taxon>
        <taxon>Bacillota</taxon>
        <taxon>Bacilli</taxon>
        <taxon>Bacillales</taxon>
        <taxon>Bacillaceae</taxon>
        <taxon>Bacillus</taxon>
    </lineage>
</organism>
<protein>
    <submittedName>
        <fullName evidence="13">Methyl-accepting chemotaxis protein</fullName>
    </submittedName>
</protein>
<dbReference type="SMART" id="SM00283">
    <property type="entry name" value="MA"/>
    <property type="match status" value="1"/>
</dbReference>
<gene>
    <name evidence="13" type="ORF">WAK64_02635</name>
</gene>
<dbReference type="SUPFAM" id="SSF58104">
    <property type="entry name" value="Methyl-accepting chemotaxis protein (MCP) signaling domain"/>
    <property type="match status" value="1"/>
</dbReference>
<dbReference type="Pfam" id="PF02743">
    <property type="entry name" value="dCache_1"/>
    <property type="match status" value="1"/>
</dbReference>
<comment type="caution">
    <text evidence="13">The sequence shown here is derived from an EMBL/GenBank/DDBJ whole genome shotgun (WGS) entry which is preliminary data.</text>
</comment>
<keyword evidence="6" id="KW-1133">Transmembrane helix</keyword>
<keyword evidence="8 10" id="KW-0807">Transducer</keyword>